<dbReference type="InterPro" id="IPR006433">
    <property type="entry name" value="Prohead_protease"/>
</dbReference>
<dbReference type="GO" id="GO:0006508">
    <property type="term" value="P:proteolysis"/>
    <property type="evidence" value="ECO:0007669"/>
    <property type="project" value="UniProtKB-KW"/>
</dbReference>
<protein>
    <submittedName>
        <fullName evidence="5">Peptidase U35</fullName>
    </submittedName>
</protein>
<dbReference type="InterPro" id="IPR054613">
    <property type="entry name" value="Peptidase_S78_dom"/>
</dbReference>
<accession>A0A220MHY2</accession>
<keyword evidence="1" id="KW-1188">Viral release from host cell</keyword>
<evidence type="ECO:0000256" key="3">
    <source>
        <dbReference type="ARBA" id="ARBA00022801"/>
    </source>
</evidence>
<name>A0A220MHY2_9BACL</name>
<dbReference type="GO" id="GO:0008233">
    <property type="term" value="F:peptidase activity"/>
    <property type="evidence" value="ECO:0007669"/>
    <property type="project" value="UniProtKB-KW"/>
</dbReference>
<reference evidence="5 6" key="1">
    <citation type="submission" date="2016-11" db="EMBL/GenBank/DDBJ databases">
        <authorList>
            <person name="Jaros S."/>
            <person name="Januszkiewicz K."/>
            <person name="Wedrychowicz H."/>
        </authorList>
    </citation>
    <scope>NUCLEOTIDE SEQUENCE [LARGE SCALE GENOMIC DNA]</scope>
    <source>
        <strain evidence="5 6">NF2</strain>
    </source>
</reference>
<keyword evidence="3" id="KW-0378">Hydrolase</keyword>
<dbReference type="Pfam" id="PF04586">
    <property type="entry name" value="Peptidase_S78"/>
    <property type="match status" value="1"/>
</dbReference>
<evidence type="ECO:0000256" key="1">
    <source>
        <dbReference type="ARBA" id="ARBA00022612"/>
    </source>
</evidence>
<dbReference type="AlphaFoldDB" id="A0A220MHY2"/>
<gene>
    <name evidence="5" type="ORF">BP422_12020</name>
</gene>
<proteinExistence type="predicted"/>
<evidence type="ECO:0000313" key="5">
    <source>
        <dbReference type="EMBL" id="ASJ54210.1"/>
    </source>
</evidence>
<evidence type="ECO:0000256" key="2">
    <source>
        <dbReference type="ARBA" id="ARBA00022670"/>
    </source>
</evidence>
<dbReference type="NCBIfam" id="TIGR01543">
    <property type="entry name" value="proheadase_HK97"/>
    <property type="match status" value="1"/>
</dbReference>
<keyword evidence="2" id="KW-0645">Protease</keyword>
<organism evidence="5 6">
    <name type="scientific">Brevibacillus formosus</name>
    <dbReference type="NCBI Taxonomy" id="54913"/>
    <lineage>
        <taxon>Bacteria</taxon>
        <taxon>Bacillati</taxon>
        <taxon>Bacillota</taxon>
        <taxon>Bacilli</taxon>
        <taxon>Bacillales</taxon>
        <taxon>Paenibacillaceae</taxon>
        <taxon>Brevibacillus</taxon>
    </lineage>
</organism>
<dbReference type="RefSeq" id="WP_236841379.1">
    <property type="nucleotide sequence ID" value="NZ_CP018145.1"/>
</dbReference>
<dbReference type="KEGG" id="bfm:BP422_12020"/>
<feature type="domain" description="Prohead serine protease" evidence="4">
    <location>
        <begin position="22"/>
        <end position="188"/>
    </location>
</feature>
<dbReference type="Proteomes" id="UP000197781">
    <property type="component" value="Chromosome"/>
</dbReference>
<evidence type="ECO:0000259" key="4">
    <source>
        <dbReference type="Pfam" id="PF04586"/>
    </source>
</evidence>
<sequence length="211" mass="23728">MGELAQEKKTTQTKEVRAIPVKLEVRANEGDDSKRTITGAIKYDTDSADMRDWYGDTIVEQISAGAFTDSLAARQVVGLWSHDTSQVLGNTKSGTLRVMDSLKELRFELDIPNTTVGNDAWELIQRGDVDGVSFGMRVTKDKWSSEKRDDKRIYKRLILNAELYEISPVAFPAYPANEVSARSLDDFKASEKRAADQYEKEKMLIELDLIG</sequence>
<evidence type="ECO:0000313" key="6">
    <source>
        <dbReference type="Proteomes" id="UP000197781"/>
    </source>
</evidence>
<dbReference type="EMBL" id="CP018145">
    <property type="protein sequence ID" value="ASJ54210.1"/>
    <property type="molecule type" value="Genomic_DNA"/>
</dbReference>